<feature type="region of interest" description="Disordered" evidence="1">
    <location>
        <begin position="46"/>
        <end position="66"/>
    </location>
</feature>
<feature type="compositionally biased region" description="Polar residues" evidence="1">
    <location>
        <begin position="52"/>
        <end position="65"/>
    </location>
</feature>
<accession>A0A173S289</accession>
<evidence type="ECO:0000313" key="3">
    <source>
        <dbReference type="EMBL" id="CUM84015.1"/>
    </source>
</evidence>
<dbReference type="Gene3D" id="1.10.530.10">
    <property type="match status" value="1"/>
</dbReference>
<gene>
    <name evidence="3" type="ORF">ERS852420_01028</name>
</gene>
<sequence length="101" mass="11309">MGNFQSAEPLSAEVLAHTPTIQRYASEYGIPEYVAVIQAIMMQESGGRGTDPMQSSECPYNTEYPNSPGAIQDADYSINVGIQYYADCIREHPNSRKYYLF</sequence>
<name>A0A173S289_9FIRM</name>
<dbReference type="SUPFAM" id="SSF53955">
    <property type="entry name" value="Lysozyme-like"/>
    <property type="match status" value="1"/>
</dbReference>
<organism evidence="3 4">
    <name type="scientific">Roseburia faecis</name>
    <dbReference type="NCBI Taxonomy" id="301302"/>
    <lineage>
        <taxon>Bacteria</taxon>
        <taxon>Bacillati</taxon>
        <taxon>Bacillota</taxon>
        <taxon>Clostridia</taxon>
        <taxon>Lachnospirales</taxon>
        <taxon>Lachnospiraceae</taxon>
        <taxon>Roseburia</taxon>
    </lineage>
</organism>
<dbReference type="InterPro" id="IPR023346">
    <property type="entry name" value="Lysozyme-like_dom_sf"/>
</dbReference>
<evidence type="ECO:0000259" key="2">
    <source>
        <dbReference type="Pfam" id="PF13702"/>
    </source>
</evidence>
<dbReference type="AlphaFoldDB" id="A0A173S289"/>
<protein>
    <recommendedName>
        <fullName evidence="2">CwlT-like lysozyme domain-containing protein</fullName>
    </recommendedName>
</protein>
<feature type="domain" description="CwlT-like lysozyme" evidence="2">
    <location>
        <begin position="12"/>
        <end position="91"/>
    </location>
</feature>
<dbReference type="InterPro" id="IPR047194">
    <property type="entry name" value="CwlT-like_lysozyme"/>
</dbReference>
<evidence type="ECO:0000313" key="4">
    <source>
        <dbReference type="Proteomes" id="UP000095495"/>
    </source>
</evidence>
<evidence type="ECO:0000256" key="1">
    <source>
        <dbReference type="SAM" id="MobiDB-lite"/>
    </source>
</evidence>
<reference evidence="3 4" key="1">
    <citation type="submission" date="2015-09" db="EMBL/GenBank/DDBJ databases">
        <authorList>
            <consortium name="Pathogen Informatics"/>
        </authorList>
    </citation>
    <scope>NUCLEOTIDE SEQUENCE [LARGE SCALE GENOMIC DNA]</scope>
    <source>
        <strain evidence="3 4">2789STDY5608863</strain>
    </source>
</reference>
<dbReference type="Proteomes" id="UP000095495">
    <property type="component" value="Unassembled WGS sequence"/>
</dbReference>
<dbReference type="EMBL" id="CYXV01000003">
    <property type="protein sequence ID" value="CUM84015.1"/>
    <property type="molecule type" value="Genomic_DNA"/>
</dbReference>
<dbReference type="Pfam" id="PF13702">
    <property type="entry name" value="Lysozyme_like"/>
    <property type="match status" value="1"/>
</dbReference>
<proteinExistence type="predicted"/>